<gene>
    <name evidence="2" type="ORF">QU605_04840</name>
</gene>
<keyword evidence="3" id="KW-1185">Reference proteome</keyword>
<comment type="caution">
    <text evidence="2">The sequence shown here is derived from an EMBL/GenBank/DDBJ whole genome shotgun (WGS) entry which is preliminary data.</text>
</comment>
<keyword evidence="2" id="KW-0378">Hydrolase</keyword>
<reference evidence="2" key="1">
    <citation type="submission" date="2023-06" db="EMBL/GenBank/DDBJ databases">
        <title>Robiginitalea aurantiacus sp. nov. and Algoriphagus sediminis sp. nov., isolated from coastal sediment.</title>
        <authorList>
            <person name="Zhou Z.Y."/>
            <person name="An J."/>
            <person name="Jia Y.W."/>
            <person name="Du Z.J."/>
        </authorList>
    </citation>
    <scope>NUCLEOTIDE SEQUENCE</scope>
    <source>
        <strain evidence="2">M39</strain>
    </source>
</reference>
<protein>
    <submittedName>
        <fullName evidence="2">D-aminoacylase</fullName>
        <ecNumber evidence="2">3.5.1.-</ecNumber>
    </submittedName>
</protein>
<name>A0ABT7WCX4_9FLAO</name>
<dbReference type="Gene3D" id="3.20.20.140">
    <property type="entry name" value="Metal-dependent hydrolases"/>
    <property type="match status" value="2"/>
</dbReference>
<dbReference type="Proteomes" id="UP001174839">
    <property type="component" value="Unassembled WGS sequence"/>
</dbReference>
<dbReference type="InterPro" id="IPR013108">
    <property type="entry name" value="Amidohydro_3"/>
</dbReference>
<dbReference type="EC" id="3.5.1.-" evidence="2"/>
<dbReference type="InterPro" id="IPR011059">
    <property type="entry name" value="Metal-dep_hydrolase_composite"/>
</dbReference>
<evidence type="ECO:0000259" key="1">
    <source>
        <dbReference type="Pfam" id="PF07969"/>
    </source>
</evidence>
<evidence type="ECO:0000313" key="2">
    <source>
        <dbReference type="EMBL" id="MDM9630783.1"/>
    </source>
</evidence>
<dbReference type="PANTHER" id="PTHR11647">
    <property type="entry name" value="HYDRANTOINASE/DIHYDROPYRIMIDINASE FAMILY MEMBER"/>
    <property type="match status" value="1"/>
</dbReference>
<proteinExistence type="predicted"/>
<dbReference type="InterPro" id="IPR050378">
    <property type="entry name" value="Metallo-dep_Hydrolases_sf"/>
</dbReference>
<dbReference type="SUPFAM" id="SSF51556">
    <property type="entry name" value="Metallo-dependent hydrolases"/>
    <property type="match status" value="1"/>
</dbReference>
<evidence type="ECO:0000313" key="3">
    <source>
        <dbReference type="Proteomes" id="UP001174839"/>
    </source>
</evidence>
<dbReference type="GO" id="GO:0016787">
    <property type="term" value="F:hydrolase activity"/>
    <property type="evidence" value="ECO:0007669"/>
    <property type="project" value="UniProtKB-KW"/>
</dbReference>
<dbReference type="CDD" id="cd01297">
    <property type="entry name" value="D-aminoacylase"/>
    <property type="match status" value="1"/>
</dbReference>
<sequence length="544" mass="59718">MSIRLFALFLLLAACGQPESYDVIIRGGTVLDGSGTPGFKADIGIRADTISFIGDLSAARTANEINAEGKQVAPGFINMLSWANVSLLIDGRSQSDLRQGVTLEVMGEGRSMGPLNDSMKKNMKEGQQDFTYEVAWTTLGEYLEHLESKGVSTNIASFVGNGTLREYVMGYENRPPSDAELEKMKALTRQAMEEGAVGLSTSLLYVPSGHASTEEITELAKEAAAYQGMYISHIRNEEDSLLFAIRELIDIAENAEIRSEVYHFKASGQDNWDLLDSAITLIEDARARGVEVTTDMYMYNASSTGLNVLLPPWAREGGHDQTMAYIADPEKKARMIREVNFHVPAENILLVGFKNKSLRGLIGQTLAEVAATRGISPAQAIADLIFEDDSRIQVVYFSMSEANIKKKLALPYMAVCSDAGSYTNEGVFLEQSTHPRAYGSFARLLSHFVREEKVISLEEAIRRLTSLPAENLRLKQRGALKPGYFADVVVFDASNIQDHATFEDPHQYATGVEHVFVNGTQVISEGEHTGATPGRFVKGPGYRE</sequence>
<dbReference type="RefSeq" id="WP_289724148.1">
    <property type="nucleotide sequence ID" value="NZ_JAUDUY010000002.1"/>
</dbReference>
<organism evidence="2 3">
    <name type="scientific">Robiginitalea aurantiaca</name>
    <dbReference type="NCBI Taxonomy" id="3056915"/>
    <lineage>
        <taxon>Bacteria</taxon>
        <taxon>Pseudomonadati</taxon>
        <taxon>Bacteroidota</taxon>
        <taxon>Flavobacteriia</taxon>
        <taxon>Flavobacteriales</taxon>
        <taxon>Flavobacteriaceae</taxon>
        <taxon>Robiginitalea</taxon>
    </lineage>
</organism>
<dbReference type="Gene3D" id="2.30.40.10">
    <property type="entry name" value="Urease, subunit C, domain 1"/>
    <property type="match status" value="1"/>
</dbReference>
<dbReference type="InterPro" id="IPR032466">
    <property type="entry name" value="Metal_Hydrolase"/>
</dbReference>
<dbReference type="EMBL" id="JAUDUY010000002">
    <property type="protein sequence ID" value="MDM9630783.1"/>
    <property type="molecule type" value="Genomic_DNA"/>
</dbReference>
<dbReference type="PANTHER" id="PTHR11647:SF1">
    <property type="entry name" value="COLLAPSIN RESPONSE MEDIATOR PROTEIN"/>
    <property type="match status" value="1"/>
</dbReference>
<dbReference type="PROSITE" id="PS51257">
    <property type="entry name" value="PROKAR_LIPOPROTEIN"/>
    <property type="match status" value="1"/>
</dbReference>
<accession>A0ABT7WCX4</accession>
<dbReference type="Pfam" id="PF07969">
    <property type="entry name" value="Amidohydro_3"/>
    <property type="match status" value="1"/>
</dbReference>
<dbReference type="SUPFAM" id="SSF51338">
    <property type="entry name" value="Composite domain of metallo-dependent hydrolases"/>
    <property type="match status" value="1"/>
</dbReference>
<feature type="domain" description="Amidohydrolase 3" evidence="1">
    <location>
        <begin position="64"/>
        <end position="522"/>
    </location>
</feature>